<dbReference type="Gene3D" id="3.40.309.10">
    <property type="entry name" value="Aldehyde Dehydrogenase, Chain A, domain 2"/>
    <property type="match status" value="1"/>
</dbReference>
<dbReference type="RefSeq" id="WP_197642272.1">
    <property type="nucleotide sequence ID" value="NZ_JAEACP010000004.1"/>
</dbReference>
<dbReference type="Proteomes" id="UP001595445">
    <property type="component" value="Unassembled WGS sequence"/>
</dbReference>
<dbReference type="PANTHER" id="PTHR42862:SF1">
    <property type="entry name" value="DELTA-1-PYRROLINE-5-CARBOXYLATE DEHYDROGENASE 2, ISOFORM A-RELATED"/>
    <property type="match status" value="1"/>
</dbReference>
<evidence type="ECO:0000256" key="5">
    <source>
        <dbReference type="ARBA" id="ARBA00048142"/>
    </source>
</evidence>
<comment type="pathway">
    <text evidence="1">Amino-acid degradation; L-proline degradation into L-glutamate; L-glutamate from L-proline: step 2/2.</text>
</comment>
<dbReference type="InterPro" id="IPR016163">
    <property type="entry name" value="Ald_DH_C"/>
</dbReference>
<proteinExistence type="inferred from homology"/>
<comment type="similarity">
    <text evidence="7">Belongs to the aldehyde dehydrogenase family.</text>
</comment>
<dbReference type="PROSITE" id="PS00070">
    <property type="entry name" value="ALDEHYDE_DEHYDR_CYS"/>
    <property type="match status" value="1"/>
</dbReference>
<dbReference type="InterPro" id="IPR016161">
    <property type="entry name" value="Ald_DH/histidinol_DH"/>
</dbReference>
<evidence type="ECO:0000256" key="7">
    <source>
        <dbReference type="RuleBase" id="RU003345"/>
    </source>
</evidence>
<comment type="caution">
    <text evidence="9">The sequence shown here is derived from an EMBL/GenBank/DDBJ whole genome shotgun (WGS) entry which is preliminary data.</text>
</comment>
<dbReference type="Pfam" id="PF00171">
    <property type="entry name" value="Aldedh"/>
    <property type="match status" value="1"/>
</dbReference>
<dbReference type="SUPFAM" id="SSF53720">
    <property type="entry name" value="ALDH-like"/>
    <property type="match status" value="1"/>
</dbReference>
<gene>
    <name evidence="9" type="ORF">ACFOD6_00935</name>
</gene>
<dbReference type="EC" id="1.2.1.88" evidence="2"/>
<dbReference type="InterPro" id="IPR050485">
    <property type="entry name" value="Proline_metab_enzyme"/>
</dbReference>
<reference evidence="10" key="1">
    <citation type="journal article" date="2019" name="Int. J. Syst. Evol. Microbiol.">
        <title>The Global Catalogue of Microorganisms (GCM) 10K type strain sequencing project: providing services to taxonomists for standard genome sequencing and annotation.</title>
        <authorList>
            <consortium name="The Broad Institute Genomics Platform"/>
            <consortium name="The Broad Institute Genome Sequencing Center for Infectious Disease"/>
            <person name="Wu L."/>
            <person name="Ma J."/>
        </authorList>
    </citation>
    <scope>NUCLEOTIDE SEQUENCE [LARGE SCALE GENOMIC DNA]</scope>
    <source>
        <strain evidence="10">KCTC 62102</strain>
    </source>
</reference>
<evidence type="ECO:0000256" key="2">
    <source>
        <dbReference type="ARBA" id="ARBA00012884"/>
    </source>
</evidence>
<evidence type="ECO:0000259" key="8">
    <source>
        <dbReference type="Pfam" id="PF00171"/>
    </source>
</evidence>
<evidence type="ECO:0000313" key="10">
    <source>
        <dbReference type="Proteomes" id="UP001595445"/>
    </source>
</evidence>
<evidence type="ECO:0000256" key="6">
    <source>
        <dbReference type="PROSITE-ProRule" id="PRU10007"/>
    </source>
</evidence>
<protein>
    <recommendedName>
        <fullName evidence="2">L-glutamate gamma-semialdehyde dehydrogenase</fullName>
        <ecNumber evidence="2">1.2.1.88</ecNumber>
    </recommendedName>
</protein>
<dbReference type="InterPro" id="IPR015590">
    <property type="entry name" value="Aldehyde_DH_dom"/>
</dbReference>
<keyword evidence="3 7" id="KW-0560">Oxidoreductase</keyword>
<dbReference type="InterPro" id="IPR016162">
    <property type="entry name" value="Ald_DH_N"/>
</dbReference>
<comment type="catalytic activity">
    <reaction evidence="5">
        <text>L-glutamate 5-semialdehyde + NAD(+) + H2O = L-glutamate + NADH + 2 H(+)</text>
        <dbReference type="Rhea" id="RHEA:30235"/>
        <dbReference type="ChEBI" id="CHEBI:15377"/>
        <dbReference type="ChEBI" id="CHEBI:15378"/>
        <dbReference type="ChEBI" id="CHEBI:29985"/>
        <dbReference type="ChEBI" id="CHEBI:57540"/>
        <dbReference type="ChEBI" id="CHEBI:57945"/>
        <dbReference type="ChEBI" id="CHEBI:58066"/>
        <dbReference type="EC" id="1.2.1.88"/>
    </reaction>
</comment>
<evidence type="ECO:0000313" key="9">
    <source>
        <dbReference type="EMBL" id="MFC3084600.1"/>
    </source>
</evidence>
<feature type="active site" evidence="6">
    <location>
        <position position="281"/>
    </location>
</feature>
<evidence type="ECO:0000256" key="1">
    <source>
        <dbReference type="ARBA" id="ARBA00004786"/>
    </source>
</evidence>
<dbReference type="Gene3D" id="3.40.605.10">
    <property type="entry name" value="Aldehyde Dehydrogenase, Chain A, domain 1"/>
    <property type="match status" value="1"/>
</dbReference>
<accession>A0ABV7DQF3</accession>
<dbReference type="EMBL" id="JBHRSM010000001">
    <property type="protein sequence ID" value="MFC3084600.1"/>
    <property type="molecule type" value="Genomic_DNA"/>
</dbReference>
<keyword evidence="4" id="KW-0520">NAD</keyword>
<dbReference type="PROSITE" id="PS00687">
    <property type="entry name" value="ALDEHYDE_DEHYDR_GLU"/>
    <property type="match status" value="1"/>
</dbReference>
<dbReference type="InterPro" id="IPR029510">
    <property type="entry name" value="Ald_DH_CS_GLU"/>
</dbReference>
<sequence length="515" mass="54828">MTADLPRVTYSNIGADFGPLHDHLDRAIPAFAADWLGRAWTSRFATGPARNVASPIDPALVLGAFPESTPQDVRAAVASAKAGARVWNKSSLDDRLEFAARWRAALAEDKDLLAMAALFEVGKSRLEAMGEADEAVDMLDYYPGELRANQDYRRPMNQMVPGESSLSVQRPYGVFAVIAPFNFPVALSVGMLCGALLTGNAVVYKPSPDCALTGLLLAETLRKAGLPEGVFNLVLGGAAVGEALATDEGIDGVVFTGSHKTGMAIFRHMAGRPWMRPVIAEMGGKNPAYVTRNADIARAAAGVARSAFGLQGQKCSACSVVYVDSAVRDQFVAAFKEFAGKLVVADPRGREVFMGPLYSDATARRFEASVAQARAEGKVLFGGDRIEELAGNYYRPALVEMDGPSNLTRDELFMPFVVLRPVDGLEAALAEGNAVSYGLSAGIYTNDEEELRQFLEGAEAGVLYANRASGATTGAWPGGQPFCGWKGTGVGGKGGLGTWYLPQFMHEQSHTIMAI</sequence>
<name>A0ABV7DQF3_9RHOB</name>
<evidence type="ECO:0000256" key="4">
    <source>
        <dbReference type="ARBA" id="ARBA00023027"/>
    </source>
</evidence>
<feature type="domain" description="Aldehyde dehydrogenase" evidence="8">
    <location>
        <begin position="52"/>
        <end position="505"/>
    </location>
</feature>
<dbReference type="PANTHER" id="PTHR42862">
    <property type="entry name" value="DELTA-1-PYRROLINE-5-CARBOXYLATE DEHYDROGENASE 1, ISOFORM A-RELATED"/>
    <property type="match status" value="1"/>
</dbReference>
<evidence type="ECO:0000256" key="3">
    <source>
        <dbReference type="ARBA" id="ARBA00023002"/>
    </source>
</evidence>
<dbReference type="InterPro" id="IPR016160">
    <property type="entry name" value="Ald_DH_CS_CYS"/>
</dbReference>
<keyword evidence="10" id="KW-1185">Reference proteome</keyword>
<organism evidence="9 10">
    <name type="scientific">Tabrizicola soli</name>
    <dbReference type="NCBI Taxonomy" id="2185115"/>
    <lineage>
        <taxon>Bacteria</taxon>
        <taxon>Pseudomonadati</taxon>
        <taxon>Pseudomonadota</taxon>
        <taxon>Alphaproteobacteria</taxon>
        <taxon>Rhodobacterales</taxon>
        <taxon>Paracoccaceae</taxon>
        <taxon>Tabrizicola</taxon>
    </lineage>
</organism>